<dbReference type="CDD" id="cd00586">
    <property type="entry name" value="4HBT"/>
    <property type="match status" value="1"/>
</dbReference>
<accession>A0AAN7H258</accession>
<protein>
    <recommendedName>
        <fullName evidence="3">Thioesterase</fullName>
    </recommendedName>
</protein>
<dbReference type="AlphaFoldDB" id="A0AAN7H258"/>
<gene>
    <name evidence="1" type="ORF">QBC38DRAFT_76567</name>
</gene>
<dbReference type="Pfam" id="PF13279">
    <property type="entry name" value="4HBT_2"/>
    <property type="match status" value="1"/>
</dbReference>
<keyword evidence="2" id="KW-1185">Reference proteome</keyword>
<organism evidence="1 2">
    <name type="scientific">Podospora fimiseda</name>
    <dbReference type="NCBI Taxonomy" id="252190"/>
    <lineage>
        <taxon>Eukaryota</taxon>
        <taxon>Fungi</taxon>
        <taxon>Dikarya</taxon>
        <taxon>Ascomycota</taxon>
        <taxon>Pezizomycotina</taxon>
        <taxon>Sordariomycetes</taxon>
        <taxon>Sordariomycetidae</taxon>
        <taxon>Sordariales</taxon>
        <taxon>Podosporaceae</taxon>
        <taxon>Podospora</taxon>
    </lineage>
</organism>
<dbReference type="PANTHER" id="PTHR31793">
    <property type="entry name" value="4-HYDROXYBENZOYL-COA THIOESTERASE FAMILY MEMBER"/>
    <property type="match status" value="1"/>
</dbReference>
<dbReference type="InterPro" id="IPR029069">
    <property type="entry name" value="HotDog_dom_sf"/>
</dbReference>
<sequence length="285" mass="32441">MRPIQASRRGILSSISRPFSVSAISRLNVSSSPALKKIDPPPSRWITDLRDRIGKCIIFGCNTQQISRASSVLSALALEWKDLLAGSEGYLTGGRRGLDGRQIAWGEMDSFGHVNNVNYYRYAESARVNWITNFSVHVDPKHRQEWAELMSPKSTGLIMRSLKADFKFPMVYPDKISVYHKLRAQPSAEASNFMLDCIVLSHQHRRVSAKLEEDVVVYDYKQGRKTGMPGFMVELFNQTWKMQEVEQERARRRIWELIGVVEGIEKETWDREDAVEDMGSAGKGT</sequence>
<dbReference type="GO" id="GO:0047617">
    <property type="term" value="F:fatty acyl-CoA hydrolase activity"/>
    <property type="evidence" value="ECO:0007669"/>
    <property type="project" value="TreeGrafter"/>
</dbReference>
<evidence type="ECO:0000313" key="1">
    <source>
        <dbReference type="EMBL" id="KAK4229788.1"/>
    </source>
</evidence>
<dbReference type="PANTHER" id="PTHR31793:SF39">
    <property type="entry name" value="THIOESTERASE_THIOL ESTER DEHYDRASE-ISOMERASE"/>
    <property type="match status" value="1"/>
</dbReference>
<comment type="caution">
    <text evidence="1">The sequence shown here is derived from an EMBL/GenBank/DDBJ whole genome shotgun (WGS) entry which is preliminary data.</text>
</comment>
<evidence type="ECO:0000313" key="2">
    <source>
        <dbReference type="Proteomes" id="UP001301958"/>
    </source>
</evidence>
<name>A0AAN7H258_9PEZI</name>
<evidence type="ECO:0008006" key="3">
    <source>
        <dbReference type="Google" id="ProtNLM"/>
    </source>
</evidence>
<dbReference type="Proteomes" id="UP001301958">
    <property type="component" value="Unassembled WGS sequence"/>
</dbReference>
<dbReference type="Gene3D" id="3.10.129.10">
    <property type="entry name" value="Hotdog Thioesterase"/>
    <property type="match status" value="1"/>
</dbReference>
<dbReference type="SUPFAM" id="SSF54637">
    <property type="entry name" value="Thioesterase/thiol ester dehydrase-isomerase"/>
    <property type="match status" value="1"/>
</dbReference>
<dbReference type="InterPro" id="IPR050563">
    <property type="entry name" value="4-hydroxybenzoyl-CoA_TE"/>
</dbReference>
<proteinExistence type="predicted"/>
<dbReference type="EMBL" id="MU865304">
    <property type="protein sequence ID" value="KAK4229788.1"/>
    <property type="molecule type" value="Genomic_DNA"/>
</dbReference>
<reference evidence="1" key="1">
    <citation type="journal article" date="2023" name="Mol. Phylogenet. Evol.">
        <title>Genome-scale phylogeny and comparative genomics of the fungal order Sordariales.</title>
        <authorList>
            <person name="Hensen N."/>
            <person name="Bonometti L."/>
            <person name="Westerberg I."/>
            <person name="Brannstrom I.O."/>
            <person name="Guillou S."/>
            <person name="Cros-Aarteil S."/>
            <person name="Calhoun S."/>
            <person name="Haridas S."/>
            <person name="Kuo A."/>
            <person name="Mondo S."/>
            <person name="Pangilinan J."/>
            <person name="Riley R."/>
            <person name="LaButti K."/>
            <person name="Andreopoulos B."/>
            <person name="Lipzen A."/>
            <person name="Chen C."/>
            <person name="Yan M."/>
            <person name="Daum C."/>
            <person name="Ng V."/>
            <person name="Clum A."/>
            <person name="Steindorff A."/>
            <person name="Ohm R.A."/>
            <person name="Martin F."/>
            <person name="Silar P."/>
            <person name="Natvig D.O."/>
            <person name="Lalanne C."/>
            <person name="Gautier V."/>
            <person name="Ament-Velasquez S.L."/>
            <person name="Kruys A."/>
            <person name="Hutchinson M.I."/>
            <person name="Powell A.J."/>
            <person name="Barry K."/>
            <person name="Miller A.N."/>
            <person name="Grigoriev I.V."/>
            <person name="Debuchy R."/>
            <person name="Gladieux P."/>
            <person name="Hiltunen Thoren M."/>
            <person name="Johannesson H."/>
        </authorList>
    </citation>
    <scope>NUCLEOTIDE SEQUENCE</scope>
    <source>
        <strain evidence="1">CBS 990.96</strain>
    </source>
</reference>
<reference evidence="1" key="2">
    <citation type="submission" date="2023-05" db="EMBL/GenBank/DDBJ databases">
        <authorList>
            <consortium name="Lawrence Berkeley National Laboratory"/>
            <person name="Steindorff A."/>
            <person name="Hensen N."/>
            <person name="Bonometti L."/>
            <person name="Westerberg I."/>
            <person name="Brannstrom I.O."/>
            <person name="Guillou S."/>
            <person name="Cros-Aarteil S."/>
            <person name="Calhoun S."/>
            <person name="Haridas S."/>
            <person name="Kuo A."/>
            <person name="Mondo S."/>
            <person name="Pangilinan J."/>
            <person name="Riley R."/>
            <person name="Labutti K."/>
            <person name="Andreopoulos B."/>
            <person name="Lipzen A."/>
            <person name="Chen C."/>
            <person name="Yanf M."/>
            <person name="Daum C."/>
            <person name="Ng V."/>
            <person name="Clum A."/>
            <person name="Ohm R."/>
            <person name="Martin F."/>
            <person name="Silar P."/>
            <person name="Natvig D."/>
            <person name="Lalanne C."/>
            <person name="Gautier V."/>
            <person name="Ament-Velasquez S.L."/>
            <person name="Kruys A."/>
            <person name="Hutchinson M.I."/>
            <person name="Powell A.J."/>
            <person name="Barry K."/>
            <person name="Miller A.N."/>
            <person name="Grigoriev I.V."/>
            <person name="Debuchy R."/>
            <person name="Gladieux P."/>
            <person name="Thoren M.H."/>
            <person name="Johannesson H."/>
        </authorList>
    </citation>
    <scope>NUCLEOTIDE SEQUENCE</scope>
    <source>
        <strain evidence="1">CBS 990.96</strain>
    </source>
</reference>